<dbReference type="Proteomes" id="UP000027138">
    <property type="component" value="Unassembled WGS sequence"/>
</dbReference>
<name>A0A067L7Q4_JATCU</name>
<evidence type="ECO:0000256" key="5">
    <source>
        <dbReference type="ARBA" id="ARBA00022927"/>
    </source>
</evidence>
<dbReference type="GO" id="GO:0005524">
    <property type="term" value="F:ATP binding"/>
    <property type="evidence" value="ECO:0007669"/>
    <property type="project" value="UniProtKB-UniRule"/>
</dbReference>
<keyword evidence="7" id="KW-0963">Cytoplasm</keyword>
<dbReference type="InterPro" id="IPR041569">
    <property type="entry name" value="AAA_lid_3"/>
</dbReference>
<evidence type="ECO:0000259" key="8">
    <source>
        <dbReference type="SMART" id="SM00382"/>
    </source>
</evidence>
<dbReference type="Pfam" id="PF00004">
    <property type="entry name" value="AAA"/>
    <property type="match status" value="1"/>
</dbReference>
<keyword evidence="10" id="KW-1185">Reference proteome</keyword>
<evidence type="ECO:0000256" key="1">
    <source>
        <dbReference type="ARBA" id="ARBA00006914"/>
    </source>
</evidence>
<keyword evidence="3 6" id="KW-0547">Nucleotide-binding</keyword>
<dbReference type="InterPro" id="IPR003960">
    <property type="entry name" value="ATPase_AAA_CS"/>
</dbReference>
<dbReference type="InterPro" id="IPR029067">
    <property type="entry name" value="CDC48_domain_2-like_sf"/>
</dbReference>
<comment type="catalytic activity">
    <reaction evidence="7">
        <text>ATP + H2O = ADP + phosphate + H(+)</text>
        <dbReference type="Rhea" id="RHEA:13065"/>
        <dbReference type="ChEBI" id="CHEBI:15377"/>
        <dbReference type="ChEBI" id="CHEBI:15378"/>
        <dbReference type="ChEBI" id="CHEBI:30616"/>
        <dbReference type="ChEBI" id="CHEBI:43474"/>
        <dbReference type="ChEBI" id="CHEBI:456216"/>
        <dbReference type="EC" id="3.6.4.6"/>
    </reaction>
</comment>
<dbReference type="Pfam" id="PF17862">
    <property type="entry name" value="AAA_lid_3"/>
    <property type="match status" value="1"/>
</dbReference>
<dbReference type="GO" id="GO:0035494">
    <property type="term" value="P:SNARE complex disassembly"/>
    <property type="evidence" value="ECO:0007669"/>
    <property type="project" value="InterPro"/>
</dbReference>
<dbReference type="SUPFAM" id="SSF52540">
    <property type="entry name" value="P-loop containing nucleoside triphosphate hydrolases"/>
    <property type="match status" value="1"/>
</dbReference>
<dbReference type="Gene3D" id="1.10.8.60">
    <property type="match status" value="1"/>
</dbReference>
<dbReference type="InterPro" id="IPR003593">
    <property type="entry name" value="AAA+_ATPase"/>
</dbReference>
<reference evidence="9 10" key="1">
    <citation type="journal article" date="2014" name="PLoS ONE">
        <title>Global Analysis of Gene Expression Profiles in Physic Nut (Jatropha curcas L.) Seedlings Exposed to Salt Stress.</title>
        <authorList>
            <person name="Zhang L."/>
            <person name="Zhang C."/>
            <person name="Wu P."/>
            <person name="Chen Y."/>
            <person name="Li M."/>
            <person name="Jiang H."/>
            <person name="Wu G."/>
        </authorList>
    </citation>
    <scope>NUCLEOTIDE SEQUENCE [LARGE SCALE GENOMIC DNA]</scope>
    <source>
        <strain evidence="10">cv. GZQX0401</strain>
        <tissue evidence="9">Young leaves</tissue>
    </source>
</reference>
<dbReference type="GO" id="GO:0016887">
    <property type="term" value="F:ATP hydrolysis activity"/>
    <property type="evidence" value="ECO:0007669"/>
    <property type="project" value="InterPro"/>
</dbReference>
<dbReference type="OrthoDB" id="1301122at2759"/>
<dbReference type="GO" id="GO:0043001">
    <property type="term" value="P:Golgi to plasma membrane protein transport"/>
    <property type="evidence" value="ECO:0007669"/>
    <property type="project" value="TreeGrafter"/>
</dbReference>
<sequence length="488" mass="54978">MESKSMLVISVHDSNRHTNKAYLKYISEQNPSPIPCFLIGFYPKSGSKRRYAILNGSSFVASLGEDSSLRENEIALNEDQCVSANTAIGNMVTVEIFEATNGIEKIAELYVWLEMDWPQDREIDAEVLAKKLIKAFHDQVMHLNQRIQFRCGEFHGNFTVNRIIAASNGAISRQGMLDKETKIVFVSENLKIFNQALASRKIFHRNINFTNIEHDLMALGVGGMEKIFKEIFERVFSIRSLDPELARRLNIAPIRGILLHGPPGTGKTLLVKTIAKIVDAKPPKVVEGPQLLASLVGESESKVRELFREAREDFKKYGEQSPVHIIIFDEIDSIAPKRGTTRMENVTDRIVSQLLAMIDGMTELNNILIVGTTNRMELIDEALLRPGRLELHIKVDLPDEEARLNILKVHANTLEQRGYIQPDVNLEEIAYMTDGWSGADLAGVVRSAFSHALNRTRSDEGVICESQIRLYQYDFLHGIHSIPRGFLA</sequence>
<dbReference type="PANTHER" id="PTHR23078:SF3">
    <property type="entry name" value="VESICLE-FUSING ATPASE"/>
    <property type="match status" value="1"/>
</dbReference>
<dbReference type="InterPro" id="IPR039812">
    <property type="entry name" value="Vesicle-fus_ATPase"/>
</dbReference>
<dbReference type="Gene3D" id="3.40.50.300">
    <property type="entry name" value="P-loop containing nucleotide triphosphate hydrolases"/>
    <property type="match status" value="1"/>
</dbReference>
<dbReference type="EC" id="3.6.4.6" evidence="7"/>
<keyword evidence="7" id="KW-0378">Hydrolase</keyword>
<comment type="function">
    <text evidence="7">Required for vesicle-mediated transport. Catalyzes the fusion of transport vesicles within the Golgi cisternae. Is also required for transport from the endoplasmic reticulum to the Golgi stack. Seems to function as a fusion protein required for the delivery of cargo proteins to all compartments of the Golgi stack independent of vesicle origin.</text>
</comment>
<dbReference type="PANTHER" id="PTHR23078">
    <property type="entry name" value="VESICULAR-FUSION PROTEIN NSF"/>
    <property type="match status" value="1"/>
</dbReference>
<dbReference type="InterPro" id="IPR003959">
    <property type="entry name" value="ATPase_AAA_core"/>
</dbReference>
<organism evidence="9 10">
    <name type="scientific">Jatropha curcas</name>
    <name type="common">Barbados nut</name>
    <dbReference type="NCBI Taxonomy" id="180498"/>
    <lineage>
        <taxon>Eukaryota</taxon>
        <taxon>Viridiplantae</taxon>
        <taxon>Streptophyta</taxon>
        <taxon>Embryophyta</taxon>
        <taxon>Tracheophyta</taxon>
        <taxon>Spermatophyta</taxon>
        <taxon>Magnoliopsida</taxon>
        <taxon>eudicotyledons</taxon>
        <taxon>Gunneridae</taxon>
        <taxon>Pentapetalae</taxon>
        <taxon>rosids</taxon>
        <taxon>fabids</taxon>
        <taxon>Malpighiales</taxon>
        <taxon>Euphorbiaceae</taxon>
        <taxon>Crotonoideae</taxon>
        <taxon>Jatropheae</taxon>
        <taxon>Jatropha</taxon>
    </lineage>
</organism>
<evidence type="ECO:0000256" key="3">
    <source>
        <dbReference type="ARBA" id="ARBA00022741"/>
    </source>
</evidence>
<evidence type="ECO:0000313" key="9">
    <source>
        <dbReference type="EMBL" id="KDP43223.1"/>
    </source>
</evidence>
<comment type="cofactor">
    <cofactor evidence="7">
        <name>Mg(2+)</name>
        <dbReference type="ChEBI" id="CHEBI:18420"/>
    </cofactor>
    <text evidence="7">Binds 1 Mg(2+) ion per subunit.</text>
</comment>
<evidence type="ECO:0000256" key="2">
    <source>
        <dbReference type="ARBA" id="ARBA00022448"/>
    </source>
</evidence>
<keyword evidence="7" id="KW-0479">Metal-binding</keyword>
<keyword evidence="5 7" id="KW-0653">Protein transport</keyword>
<gene>
    <name evidence="9" type="ORF">JCGZ_22775</name>
</gene>
<dbReference type="AlphaFoldDB" id="A0A067L7Q4"/>
<dbReference type="SMART" id="SM00382">
    <property type="entry name" value="AAA"/>
    <property type="match status" value="1"/>
</dbReference>
<dbReference type="InterPro" id="IPR027417">
    <property type="entry name" value="P-loop_NTPase"/>
</dbReference>
<keyword evidence="7" id="KW-0460">Magnesium</keyword>
<proteinExistence type="inferred from homology"/>
<evidence type="ECO:0000256" key="4">
    <source>
        <dbReference type="ARBA" id="ARBA00022840"/>
    </source>
</evidence>
<keyword evidence="7" id="KW-0931">ER-Golgi transport</keyword>
<evidence type="ECO:0000256" key="7">
    <source>
        <dbReference type="RuleBase" id="RU367045"/>
    </source>
</evidence>
<dbReference type="EMBL" id="KK914277">
    <property type="protein sequence ID" value="KDP43223.1"/>
    <property type="molecule type" value="Genomic_DNA"/>
</dbReference>
<evidence type="ECO:0000313" key="10">
    <source>
        <dbReference type="Proteomes" id="UP000027138"/>
    </source>
</evidence>
<feature type="domain" description="AAA+ ATPase" evidence="8">
    <location>
        <begin position="253"/>
        <end position="399"/>
    </location>
</feature>
<dbReference type="GO" id="GO:0005795">
    <property type="term" value="C:Golgi stack"/>
    <property type="evidence" value="ECO:0007669"/>
    <property type="project" value="TreeGrafter"/>
</dbReference>
<keyword evidence="2 7" id="KW-0813">Transport</keyword>
<comment type="subcellular location">
    <subcellularLocation>
        <location evidence="7">Cytoplasm</location>
    </subcellularLocation>
</comment>
<dbReference type="PROSITE" id="PS00674">
    <property type="entry name" value="AAA"/>
    <property type="match status" value="1"/>
</dbReference>
<dbReference type="FunFam" id="3.40.50.300:FF:000154">
    <property type="entry name" value="Vesicle-fusing ATPase 1"/>
    <property type="match status" value="1"/>
</dbReference>
<dbReference type="GO" id="GO:0046872">
    <property type="term" value="F:metal ion binding"/>
    <property type="evidence" value="ECO:0007669"/>
    <property type="project" value="UniProtKB-UniRule"/>
</dbReference>
<accession>A0A067L7Q4</accession>
<dbReference type="GO" id="GO:0006891">
    <property type="term" value="P:intra-Golgi vesicle-mediated transport"/>
    <property type="evidence" value="ECO:0007669"/>
    <property type="project" value="TreeGrafter"/>
</dbReference>
<dbReference type="STRING" id="180498.A0A067L7Q4"/>
<evidence type="ECO:0000256" key="6">
    <source>
        <dbReference type="RuleBase" id="RU003651"/>
    </source>
</evidence>
<keyword evidence="4 6" id="KW-0067">ATP-binding</keyword>
<dbReference type="SUPFAM" id="SSF54585">
    <property type="entry name" value="Cdc48 domain 2-like"/>
    <property type="match status" value="1"/>
</dbReference>
<protein>
    <recommendedName>
        <fullName evidence="7">Vesicle-fusing ATPase</fullName>
        <ecNumber evidence="7">3.6.4.6</ecNumber>
    </recommendedName>
</protein>
<comment type="similarity">
    <text evidence="1 6">Belongs to the AAA ATPase family.</text>
</comment>